<dbReference type="InterPro" id="IPR006867">
    <property type="entry name" value="DUF632"/>
</dbReference>
<evidence type="ECO:0000259" key="2">
    <source>
        <dbReference type="Pfam" id="PF04782"/>
    </source>
</evidence>
<feature type="domain" description="DUF632" evidence="2">
    <location>
        <begin position="300"/>
        <end position="607"/>
    </location>
</feature>
<feature type="region of interest" description="Disordered" evidence="1">
    <location>
        <begin position="130"/>
        <end position="166"/>
    </location>
</feature>
<evidence type="ECO:0008006" key="6">
    <source>
        <dbReference type="Google" id="ProtNLM"/>
    </source>
</evidence>
<dbReference type="PANTHER" id="PTHR21450">
    <property type="entry name" value="PROTEIN ALTERED PHOSPHATE STARVATION RESPONSE 1"/>
    <property type="match status" value="1"/>
</dbReference>
<dbReference type="Pfam" id="PF04782">
    <property type="entry name" value="DUF632"/>
    <property type="match status" value="1"/>
</dbReference>
<proteinExistence type="predicted"/>
<protein>
    <recommendedName>
        <fullName evidence="6">Nitrate regulatory gene2 protein</fullName>
    </recommendedName>
</protein>
<reference evidence="4" key="1">
    <citation type="submission" date="2023-05" db="EMBL/GenBank/DDBJ databases">
        <title>Nepenthes gracilis genome sequencing.</title>
        <authorList>
            <person name="Fukushima K."/>
        </authorList>
    </citation>
    <scope>NUCLEOTIDE SEQUENCE</scope>
    <source>
        <strain evidence="4">SING2019-196</strain>
    </source>
</reference>
<feature type="domain" description="DUF630" evidence="3">
    <location>
        <begin position="1"/>
        <end position="59"/>
    </location>
</feature>
<evidence type="ECO:0000313" key="5">
    <source>
        <dbReference type="Proteomes" id="UP001279734"/>
    </source>
</evidence>
<keyword evidence="5" id="KW-1185">Reference proteome</keyword>
<dbReference type="Pfam" id="PF04783">
    <property type="entry name" value="DUF630"/>
    <property type="match status" value="1"/>
</dbReference>
<evidence type="ECO:0000313" key="4">
    <source>
        <dbReference type="EMBL" id="GMH11865.1"/>
    </source>
</evidence>
<evidence type="ECO:0000256" key="1">
    <source>
        <dbReference type="SAM" id="MobiDB-lite"/>
    </source>
</evidence>
<dbReference type="AlphaFoldDB" id="A0AAD3XPN6"/>
<evidence type="ECO:0000259" key="3">
    <source>
        <dbReference type="Pfam" id="PF04783"/>
    </source>
</evidence>
<gene>
    <name evidence="4" type="ORF">Nepgr_013706</name>
</gene>
<organism evidence="4 5">
    <name type="scientific">Nepenthes gracilis</name>
    <name type="common">Slender pitcher plant</name>
    <dbReference type="NCBI Taxonomy" id="150966"/>
    <lineage>
        <taxon>Eukaryota</taxon>
        <taxon>Viridiplantae</taxon>
        <taxon>Streptophyta</taxon>
        <taxon>Embryophyta</taxon>
        <taxon>Tracheophyta</taxon>
        <taxon>Spermatophyta</taxon>
        <taxon>Magnoliopsida</taxon>
        <taxon>eudicotyledons</taxon>
        <taxon>Gunneridae</taxon>
        <taxon>Pentapetalae</taxon>
        <taxon>Caryophyllales</taxon>
        <taxon>Nepenthaceae</taxon>
        <taxon>Nepenthes</taxon>
    </lineage>
</organism>
<dbReference type="InterPro" id="IPR006868">
    <property type="entry name" value="DUF630"/>
</dbReference>
<sequence length="738" mass="83117">MGCAQSRIDNEESVSRCKERKILMKEALSARNAFAAAHCAYAMALKNTGVALSSYAQGEAENPDTAATTAAFPTVSPMPQEPLPPPPPPLPSFSPSPIQRSVTMPEFPVSKLGVSKMGSISIPEDADDKVVEHQGDDGNEVGTESHSGGPGGRDFRRQKRENSRDGVVNWEVPSSVMDNMAPRPAPELKGMAWDYFFMVENMPGSGLSENEEIEDDKVENGEVGYGGMDNVSDGDGELFREGNGVGFRTPEKGFEGRRKVALEEEVVEMETPAVVKHYEHSNTSPADVRRVGKVGIGVNLLKVLKEIDDHFLKASECAQEVSKMLEANRYQYHHNFADHKAPVDHAARVMRVITWNQSLSGIPSADNGTDDSNVEENETHAVVLDKLLAWEKKLYDEVKAGELMKLEYQRKVAVLNKQKKRGATAESLEKTKAAVSHLHTRYIVDMQSMDSTVSEVNDLRDRQLYPKLIELVDGMAKMWENMCIHHDGQLQIAVDLKSVVIDISFAARETSKDHHKQTTELLSVVEEWHEQFGKLVTHQKHYIRALNSWLKLNLIPVESSLKDKISSPPQLPTPPIQPLLHSWHDYLETLPDELAKTAISSFAAVVRTIILHQEEEMKMKEKCEETRRELLRKSQAFEEWYHKHEKRKARAEEMDPERVEDTGTNGKDLVSERRFVVESLKRRLEEEVEAHQRQCAQVREKSLGSLRTRLPEIFRAMSDYAHACADAYNRLRRCIPDS</sequence>
<dbReference type="EMBL" id="BSYO01000011">
    <property type="protein sequence ID" value="GMH11865.1"/>
    <property type="molecule type" value="Genomic_DNA"/>
</dbReference>
<name>A0AAD3XPN6_NEPGR</name>
<dbReference type="PANTHER" id="PTHR21450:SF7">
    <property type="entry name" value="DNA LIGASE (DUF630 AND DUF632)"/>
    <property type="match status" value="1"/>
</dbReference>
<comment type="caution">
    <text evidence="4">The sequence shown here is derived from an EMBL/GenBank/DDBJ whole genome shotgun (WGS) entry which is preliminary data.</text>
</comment>
<dbReference type="Proteomes" id="UP001279734">
    <property type="component" value="Unassembled WGS sequence"/>
</dbReference>
<accession>A0AAD3XPN6</accession>